<accession>X1TZY0</accession>
<reference evidence="1" key="1">
    <citation type="journal article" date="2014" name="Front. Microbiol.">
        <title>High frequency of phylogenetically diverse reductive dehalogenase-homologous genes in deep subseafloor sedimentary metagenomes.</title>
        <authorList>
            <person name="Kawai M."/>
            <person name="Futagami T."/>
            <person name="Toyoda A."/>
            <person name="Takaki Y."/>
            <person name="Nishi S."/>
            <person name="Hori S."/>
            <person name="Arai W."/>
            <person name="Tsubouchi T."/>
            <person name="Morono Y."/>
            <person name="Uchiyama I."/>
            <person name="Ito T."/>
            <person name="Fujiyama A."/>
            <person name="Inagaki F."/>
            <person name="Takami H."/>
        </authorList>
    </citation>
    <scope>NUCLEOTIDE SEQUENCE</scope>
    <source>
        <strain evidence="1">Expedition CK06-06</strain>
    </source>
</reference>
<gene>
    <name evidence="1" type="ORF">S12H4_17498</name>
</gene>
<evidence type="ECO:0000313" key="1">
    <source>
        <dbReference type="EMBL" id="GAI85594.1"/>
    </source>
</evidence>
<comment type="caution">
    <text evidence="1">The sequence shown here is derived from an EMBL/GenBank/DDBJ whole genome shotgun (WGS) entry which is preliminary data.</text>
</comment>
<sequence length="54" mass="5938">MEKEYQFIATVKKCRGCGLKLSGKHVKVGGWKGSVPMGYCKCGIAYPLVEIESE</sequence>
<name>X1TZY0_9ZZZZ</name>
<feature type="non-terminal residue" evidence="1">
    <location>
        <position position="54"/>
    </location>
</feature>
<organism evidence="1">
    <name type="scientific">marine sediment metagenome</name>
    <dbReference type="NCBI Taxonomy" id="412755"/>
    <lineage>
        <taxon>unclassified sequences</taxon>
        <taxon>metagenomes</taxon>
        <taxon>ecological metagenomes</taxon>
    </lineage>
</organism>
<dbReference type="AlphaFoldDB" id="X1TZY0"/>
<dbReference type="EMBL" id="BARW01008562">
    <property type="protein sequence ID" value="GAI85594.1"/>
    <property type="molecule type" value="Genomic_DNA"/>
</dbReference>
<proteinExistence type="predicted"/>
<protein>
    <submittedName>
        <fullName evidence="1">Uncharacterized protein</fullName>
    </submittedName>
</protein>